<sequence length="187" mass="20948">MRKITISLISISLLLILFPISINAAPQSATDILKKKYPSEVIQIIKTTDLNYDKKSESIILTKSGNLFLVNSKGVIVLINTGIISDEGLDDPSIQVFSASKAEKHIAVAFNYFPSNTQLYVYRLKNGTLQKCLGLMGDQGVEIDNKGRIHQYWKKYRNEGGWDLAEGIFTWNAKTNKYKAAGQYVIK</sequence>
<gene>
    <name evidence="2" type="ORF">PDUR_06355</name>
</gene>
<keyword evidence="3" id="KW-1185">Reference proteome</keyword>
<dbReference type="EMBL" id="CP009288">
    <property type="protein sequence ID" value="AIQ11611.1"/>
    <property type="molecule type" value="Genomic_DNA"/>
</dbReference>
<accession>A0A089HI23</accession>
<dbReference type="eggNOG" id="ENOG50347RB">
    <property type="taxonomic scope" value="Bacteria"/>
</dbReference>
<keyword evidence="1" id="KW-0732">Signal</keyword>
<dbReference type="Proteomes" id="UP000029409">
    <property type="component" value="Chromosome"/>
</dbReference>
<feature type="signal peptide" evidence="1">
    <location>
        <begin position="1"/>
        <end position="24"/>
    </location>
</feature>
<dbReference type="KEGG" id="pdu:PDUR_06355"/>
<evidence type="ECO:0000256" key="1">
    <source>
        <dbReference type="SAM" id="SignalP"/>
    </source>
</evidence>
<evidence type="ECO:0000313" key="3">
    <source>
        <dbReference type="Proteomes" id="UP000029409"/>
    </source>
</evidence>
<dbReference type="AlphaFoldDB" id="A0A089HI23"/>
<organism evidence="2 3">
    <name type="scientific">Paenibacillus durus</name>
    <name type="common">Paenibacillus azotofixans</name>
    <dbReference type="NCBI Taxonomy" id="44251"/>
    <lineage>
        <taxon>Bacteria</taxon>
        <taxon>Bacillati</taxon>
        <taxon>Bacillota</taxon>
        <taxon>Bacilli</taxon>
        <taxon>Bacillales</taxon>
        <taxon>Paenibacillaceae</taxon>
        <taxon>Paenibacillus</taxon>
    </lineage>
</organism>
<proteinExistence type="predicted"/>
<evidence type="ECO:0000313" key="2">
    <source>
        <dbReference type="EMBL" id="AIQ11611.1"/>
    </source>
</evidence>
<feature type="chain" id="PRO_5001842937" evidence="1">
    <location>
        <begin position="25"/>
        <end position="187"/>
    </location>
</feature>
<dbReference type="OrthoDB" id="2888041at2"/>
<reference evidence="2 3" key="1">
    <citation type="submission" date="2014-08" db="EMBL/GenBank/DDBJ databases">
        <title>Comparative genomics of the Paenibacillus odorifer group.</title>
        <authorList>
            <person name="den Bakker H.C."/>
            <person name="Tsai Y.-C."/>
            <person name="Martin N."/>
            <person name="Korlach J."/>
            <person name="Wiedmann M."/>
        </authorList>
    </citation>
    <scope>NUCLEOTIDE SEQUENCE [LARGE SCALE GENOMIC DNA]</scope>
    <source>
        <strain evidence="2 3">DSM 1735</strain>
    </source>
</reference>
<dbReference type="RefSeq" id="WP_042205507.1">
    <property type="nucleotide sequence ID" value="NZ_CP009288.1"/>
</dbReference>
<name>A0A089HI23_PAEDU</name>
<protein>
    <submittedName>
        <fullName evidence="2">Uncharacterized protein</fullName>
    </submittedName>
</protein>